<dbReference type="AlphaFoldDB" id="A0A330L0D0"/>
<dbReference type="Pfam" id="PF12849">
    <property type="entry name" value="PBP_like_2"/>
    <property type="match status" value="1"/>
</dbReference>
<dbReference type="InParanoid" id="A0A330L0D0"/>
<organism evidence="4 5">
    <name type="scientific">Nitrospira lenta</name>
    <dbReference type="NCBI Taxonomy" id="1436998"/>
    <lineage>
        <taxon>Bacteria</taxon>
        <taxon>Pseudomonadati</taxon>
        <taxon>Nitrospirota</taxon>
        <taxon>Nitrospiria</taxon>
        <taxon>Nitrospirales</taxon>
        <taxon>Nitrospiraceae</taxon>
        <taxon>Nitrospira</taxon>
    </lineage>
</organism>
<dbReference type="OrthoDB" id="9783488at2"/>
<dbReference type="SUPFAM" id="SSF53850">
    <property type="entry name" value="Periplasmic binding protein-like II"/>
    <property type="match status" value="1"/>
</dbReference>
<keyword evidence="1 2" id="KW-0732">Signal</keyword>
<feature type="domain" description="PBP" evidence="3">
    <location>
        <begin position="21"/>
        <end position="257"/>
    </location>
</feature>
<evidence type="ECO:0000256" key="1">
    <source>
        <dbReference type="ARBA" id="ARBA00022729"/>
    </source>
</evidence>
<reference evidence="5" key="1">
    <citation type="submission" date="2018-04" db="EMBL/GenBank/DDBJ databases">
        <authorList>
            <person name="Lucker S."/>
            <person name="Sakoula D."/>
        </authorList>
    </citation>
    <scope>NUCLEOTIDE SEQUENCE [LARGE SCALE GENOMIC DNA]</scope>
</reference>
<dbReference type="RefSeq" id="WP_121987759.1">
    <property type="nucleotide sequence ID" value="NZ_OUNR01000001.1"/>
</dbReference>
<name>A0A330L0D0_9BACT</name>
<accession>A0A330L0D0</accession>
<evidence type="ECO:0000256" key="2">
    <source>
        <dbReference type="SAM" id="SignalP"/>
    </source>
</evidence>
<dbReference type="PANTHER" id="PTHR30570">
    <property type="entry name" value="PERIPLASMIC PHOSPHATE BINDING COMPONENT OF PHOSPHATE ABC TRANSPORTER"/>
    <property type="match status" value="1"/>
</dbReference>
<protein>
    <submittedName>
        <fullName evidence="4">Putative Phosphate-binding protein PstS</fullName>
    </submittedName>
</protein>
<dbReference type="PANTHER" id="PTHR30570:SF1">
    <property type="entry name" value="PHOSPHATE-BINDING PROTEIN PSTS"/>
    <property type="match status" value="1"/>
</dbReference>
<keyword evidence="5" id="KW-1185">Reference proteome</keyword>
<evidence type="ECO:0000313" key="4">
    <source>
        <dbReference type="EMBL" id="SPP63190.1"/>
    </source>
</evidence>
<dbReference type="InterPro" id="IPR024370">
    <property type="entry name" value="PBP_domain"/>
</dbReference>
<evidence type="ECO:0000313" key="5">
    <source>
        <dbReference type="Proteomes" id="UP000248168"/>
    </source>
</evidence>
<dbReference type="Gene3D" id="3.40.190.10">
    <property type="entry name" value="Periplasmic binding protein-like II"/>
    <property type="match status" value="2"/>
</dbReference>
<dbReference type="Proteomes" id="UP000248168">
    <property type="component" value="Unassembled WGS sequence"/>
</dbReference>
<sequence length="273" mass="29294">MIVRLLFACWVSVMGFVALSSPSHADVAGSLVIAGNGPENNTIETLARAFEKANPRAYIDILWEDNSKPVDMVKSGQAHIAITGSEDPDLTSKQIGWDGIGILVHLSNFTKEITKQQVAELFSGKFTTWADVGGPDTRILLIDRPRNQNIRDAFESQLGIVGKISDTAKVIGHDDKAVKTVVGTLPPLSAVTYISLSTGLSVVSTGVAVRLLAVDKIEPEAPTVKDGRYPLRRPVLLLSKKEANPLVDAFAQFALSAPGQAIIAETYVPMPSH</sequence>
<evidence type="ECO:0000259" key="3">
    <source>
        <dbReference type="Pfam" id="PF12849"/>
    </source>
</evidence>
<proteinExistence type="predicted"/>
<feature type="signal peptide" evidence="2">
    <location>
        <begin position="1"/>
        <end position="25"/>
    </location>
</feature>
<dbReference type="EMBL" id="OUNR01000001">
    <property type="protein sequence ID" value="SPP63190.1"/>
    <property type="molecule type" value="Genomic_DNA"/>
</dbReference>
<feature type="chain" id="PRO_5016320751" evidence="2">
    <location>
        <begin position="26"/>
        <end position="273"/>
    </location>
</feature>
<gene>
    <name evidence="4" type="ORF">NITLEN_10276</name>
</gene>
<dbReference type="InterPro" id="IPR050811">
    <property type="entry name" value="Phosphate_ABC_transporter"/>
</dbReference>